<dbReference type="EMBL" id="JACJIB010000008">
    <property type="protein sequence ID" value="MBA8915233.1"/>
    <property type="molecule type" value="Genomic_DNA"/>
</dbReference>
<keyword evidence="4" id="KW-1185">Reference proteome</keyword>
<evidence type="ECO:0000313" key="3">
    <source>
        <dbReference type="EMBL" id="MBA8915233.1"/>
    </source>
</evidence>
<feature type="domain" description="Tc1-like transposase DDE" evidence="2">
    <location>
        <begin position="20"/>
        <end position="124"/>
    </location>
</feature>
<feature type="region of interest" description="Disordered" evidence="1">
    <location>
        <begin position="123"/>
        <end position="142"/>
    </location>
</feature>
<sequence length="142" mass="15444">MKAAREAWFAAQPDLDPDKLVFLDATAAATNMARRYGRAPGGEHCRLLVPQSHYKTTTVTAALRTTRLCTLDLADGATNGQRFRNDVANRLVPVLRPGNIAILDNLQAHKVSGMRERVEAPGCSTFRPIAPSSTRSNRSSPS</sequence>
<proteinExistence type="predicted"/>
<evidence type="ECO:0000259" key="2">
    <source>
        <dbReference type="Pfam" id="PF13358"/>
    </source>
</evidence>
<reference evidence="3 4" key="1">
    <citation type="submission" date="2020-08" db="EMBL/GenBank/DDBJ databases">
        <title>Genomic Encyclopedia of Type Strains, Phase IV (KMG-IV): sequencing the most valuable type-strain genomes for metagenomic binning, comparative biology and taxonomic classification.</title>
        <authorList>
            <person name="Goeker M."/>
        </authorList>
    </citation>
    <scope>NUCLEOTIDE SEQUENCE [LARGE SCALE GENOMIC DNA]</scope>
    <source>
        <strain evidence="3 4">DSM 11490</strain>
    </source>
</reference>
<dbReference type="Proteomes" id="UP000543554">
    <property type="component" value="Unassembled WGS sequence"/>
</dbReference>
<accession>A0AA40S603</accession>
<evidence type="ECO:0000256" key="1">
    <source>
        <dbReference type="SAM" id="MobiDB-lite"/>
    </source>
</evidence>
<gene>
    <name evidence="3" type="ORF">HNR51_004333</name>
</gene>
<dbReference type="AlphaFoldDB" id="A0AA40S603"/>
<name>A0AA40S603_9HYPH</name>
<organism evidence="3 4">
    <name type="scientific">Methylorubrum thiocyanatum</name>
    <dbReference type="NCBI Taxonomy" id="47958"/>
    <lineage>
        <taxon>Bacteria</taxon>
        <taxon>Pseudomonadati</taxon>
        <taxon>Pseudomonadota</taxon>
        <taxon>Alphaproteobacteria</taxon>
        <taxon>Hyphomicrobiales</taxon>
        <taxon>Methylobacteriaceae</taxon>
        <taxon>Methylorubrum</taxon>
    </lineage>
</organism>
<evidence type="ECO:0000313" key="4">
    <source>
        <dbReference type="Proteomes" id="UP000543554"/>
    </source>
</evidence>
<dbReference type="InterPro" id="IPR038717">
    <property type="entry name" value="Tc1-like_DDE_dom"/>
</dbReference>
<dbReference type="Pfam" id="PF13358">
    <property type="entry name" value="DDE_3"/>
    <property type="match status" value="1"/>
</dbReference>
<protein>
    <recommendedName>
        <fullName evidence="2">Tc1-like transposase DDE domain-containing protein</fullName>
    </recommendedName>
</protein>
<feature type="compositionally biased region" description="Low complexity" evidence="1">
    <location>
        <begin position="131"/>
        <end position="142"/>
    </location>
</feature>
<comment type="caution">
    <text evidence="3">The sequence shown here is derived from an EMBL/GenBank/DDBJ whole genome shotgun (WGS) entry which is preliminary data.</text>
</comment>